<dbReference type="Proteomes" id="UP001197378">
    <property type="component" value="Unassembled WGS sequence"/>
</dbReference>
<feature type="transmembrane region" description="Helical" evidence="5">
    <location>
        <begin position="35"/>
        <end position="54"/>
    </location>
</feature>
<dbReference type="Pfam" id="PF00083">
    <property type="entry name" value="Sugar_tr"/>
    <property type="match status" value="1"/>
</dbReference>
<dbReference type="InterPro" id="IPR036259">
    <property type="entry name" value="MFS_trans_sf"/>
</dbReference>
<dbReference type="GO" id="GO:0005886">
    <property type="term" value="C:plasma membrane"/>
    <property type="evidence" value="ECO:0007669"/>
    <property type="project" value="TreeGrafter"/>
</dbReference>
<feature type="transmembrane region" description="Helical" evidence="5">
    <location>
        <begin position="292"/>
        <end position="315"/>
    </location>
</feature>
<evidence type="ECO:0000313" key="8">
    <source>
        <dbReference type="Proteomes" id="UP001197378"/>
    </source>
</evidence>
<evidence type="ECO:0000256" key="2">
    <source>
        <dbReference type="ARBA" id="ARBA00022692"/>
    </source>
</evidence>
<proteinExistence type="predicted"/>
<feature type="transmembrane region" description="Helical" evidence="5">
    <location>
        <begin position="327"/>
        <end position="359"/>
    </location>
</feature>
<dbReference type="RefSeq" id="WP_215873023.1">
    <property type="nucleotide sequence ID" value="NZ_JAAXYO010000066.1"/>
</dbReference>
<evidence type="ECO:0000256" key="3">
    <source>
        <dbReference type="ARBA" id="ARBA00022989"/>
    </source>
</evidence>
<comment type="caution">
    <text evidence="7">The sequence shown here is derived from an EMBL/GenBank/DDBJ whole genome shotgun (WGS) entry which is preliminary data.</text>
</comment>
<dbReference type="PANTHER" id="PTHR23508:SF10">
    <property type="entry name" value="CARBOXYLIC ACID TRANSPORTER PROTEIN HOMOLOG"/>
    <property type="match status" value="1"/>
</dbReference>
<keyword evidence="4 5" id="KW-0472">Membrane</keyword>
<dbReference type="InterPro" id="IPR005829">
    <property type="entry name" value="Sugar_transporter_CS"/>
</dbReference>
<feature type="transmembrane region" description="Helical" evidence="5">
    <location>
        <begin position="95"/>
        <end position="114"/>
    </location>
</feature>
<dbReference type="PROSITE" id="PS50850">
    <property type="entry name" value="MFS"/>
    <property type="match status" value="1"/>
</dbReference>
<dbReference type="GO" id="GO:0046943">
    <property type="term" value="F:carboxylic acid transmembrane transporter activity"/>
    <property type="evidence" value="ECO:0007669"/>
    <property type="project" value="TreeGrafter"/>
</dbReference>
<dbReference type="SUPFAM" id="SSF103473">
    <property type="entry name" value="MFS general substrate transporter"/>
    <property type="match status" value="1"/>
</dbReference>
<feature type="domain" description="Major facilitator superfamily (MFS) profile" evidence="6">
    <location>
        <begin position="29"/>
        <end position="442"/>
    </location>
</feature>
<feature type="transmembrane region" description="Helical" evidence="5">
    <location>
        <begin position="184"/>
        <end position="203"/>
    </location>
</feature>
<evidence type="ECO:0000259" key="6">
    <source>
        <dbReference type="PROSITE" id="PS50850"/>
    </source>
</evidence>
<dbReference type="InterPro" id="IPR020846">
    <property type="entry name" value="MFS_dom"/>
</dbReference>
<feature type="transmembrane region" description="Helical" evidence="5">
    <location>
        <begin position="153"/>
        <end position="178"/>
    </location>
</feature>
<evidence type="ECO:0000313" key="7">
    <source>
        <dbReference type="EMBL" id="MBU2787714.1"/>
    </source>
</evidence>
<comment type="subcellular location">
    <subcellularLocation>
        <location evidence="1">Membrane</location>
        <topology evidence="1">Multi-pass membrane protein</topology>
    </subcellularLocation>
</comment>
<feature type="transmembrane region" description="Helical" evidence="5">
    <location>
        <begin position="253"/>
        <end position="272"/>
    </location>
</feature>
<evidence type="ECO:0000256" key="1">
    <source>
        <dbReference type="ARBA" id="ARBA00004141"/>
    </source>
</evidence>
<evidence type="ECO:0000256" key="4">
    <source>
        <dbReference type="ARBA" id="ARBA00023136"/>
    </source>
</evidence>
<sequence>MSNATTSVGDSDISSALNTATFSPFHLKAMWASSMGFFTSAYDLFIIGTALVLIKEQWHLSPDEVGLVGAISLIATFVGAYVFGILADKLGRKKIYGLEALLMVIGALLSAVAPSVTVLIIARVILGLGIGGDYPMSAVLMSEYANSKSRGRMVSLVFSAQAIGLVTGPVVALTLLAAGMNHDLAWRLMLGLGALPALAVIYIRRTLPESPRWLARVKGDSEAAARELASFSLGTATARKPEAKIVKQPLSKYLLTLIGTAGSWFVFDYAYYGNTISTPMIMHRLAPHADVMQSTALSLIVFAVAAVPGYFLAAFTIDRIGHKSLQMLGFFMMGLMFLLIGAFPAVSASIGVFLVIYGLSYFFAEYGPNTTTFVIAGEVFPVNLRTTGHGLSAGTAKVGAFIGAFIFPVLLHDFGLHGTLMITFFFALAGLLLTIFFIPEPSGKTLEEVSGEDRIVPLKKPSQPAHV</sequence>
<gene>
    <name evidence="7" type="ORF">HFQ13_05780</name>
</gene>
<protein>
    <submittedName>
        <fullName evidence="7">MFS transporter</fullName>
    </submittedName>
</protein>
<dbReference type="PROSITE" id="PS00217">
    <property type="entry name" value="SUGAR_TRANSPORT_2"/>
    <property type="match status" value="1"/>
</dbReference>
<feature type="transmembrane region" description="Helical" evidence="5">
    <location>
        <begin position="391"/>
        <end position="411"/>
    </location>
</feature>
<dbReference type="Gene3D" id="1.20.1250.20">
    <property type="entry name" value="MFS general substrate transporter like domains"/>
    <property type="match status" value="1"/>
</dbReference>
<name>A0AAE3CJG2_9PROT</name>
<keyword evidence="8" id="KW-1185">Reference proteome</keyword>
<keyword evidence="3 5" id="KW-1133">Transmembrane helix</keyword>
<keyword evidence="2 5" id="KW-0812">Transmembrane</keyword>
<dbReference type="InterPro" id="IPR005828">
    <property type="entry name" value="MFS_sugar_transport-like"/>
</dbReference>
<feature type="transmembrane region" description="Helical" evidence="5">
    <location>
        <begin position="418"/>
        <end position="438"/>
    </location>
</feature>
<dbReference type="PANTHER" id="PTHR23508">
    <property type="entry name" value="CARBOXYLIC ACID TRANSPORTER PROTEIN HOMOLOG"/>
    <property type="match status" value="1"/>
</dbReference>
<accession>A0AAE3CJG2</accession>
<dbReference type="AlphaFoldDB" id="A0AAE3CJG2"/>
<organism evidence="7 8">
    <name type="scientific">Igneacidithiobacillus copahuensis</name>
    <dbReference type="NCBI Taxonomy" id="2724909"/>
    <lineage>
        <taxon>Bacteria</taxon>
        <taxon>Pseudomonadati</taxon>
        <taxon>Pseudomonadota</taxon>
        <taxon>Acidithiobacillia</taxon>
        <taxon>Acidithiobacillales</taxon>
        <taxon>Acidithiobacillaceae</taxon>
        <taxon>Igneacidithiobacillus</taxon>
    </lineage>
</organism>
<evidence type="ECO:0000256" key="5">
    <source>
        <dbReference type="SAM" id="Phobius"/>
    </source>
</evidence>
<dbReference type="EMBL" id="JAAXYO010000066">
    <property type="protein sequence ID" value="MBU2787714.1"/>
    <property type="molecule type" value="Genomic_DNA"/>
</dbReference>
<feature type="transmembrane region" description="Helical" evidence="5">
    <location>
        <begin position="66"/>
        <end position="83"/>
    </location>
</feature>
<reference evidence="7" key="1">
    <citation type="journal article" date="2021" name="ISME J.">
        <title>Genomic evolution of the class Acidithiobacillia: deep-branching Proteobacteria living in extreme acidic conditions.</title>
        <authorList>
            <person name="Moya-Beltran A."/>
            <person name="Beard S."/>
            <person name="Rojas-Villalobos C."/>
            <person name="Issotta F."/>
            <person name="Gallardo Y."/>
            <person name="Ulloa R."/>
            <person name="Giaveno A."/>
            <person name="Degli Esposti M."/>
            <person name="Johnson D.B."/>
            <person name="Quatrini R."/>
        </authorList>
    </citation>
    <scope>NUCLEOTIDE SEQUENCE</scope>
    <source>
        <strain evidence="7">VAN18-1</strain>
    </source>
</reference>